<accession>A0ABT2JWZ4</accession>
<feature type="compositionally biased region" description="Low complexity" evidence="1">
    <location>
        <begin position="211"/>
        <end position="256"/>
    </location>
</feature>
<evidence type="ECO:0000313" key="4">
    <source>
        <dbReference type="Proteomes" id="UP001156389"/>
    </source>
</evidence>
<dbReference type="EMBL" id="JAJAGO010000010">
    <property type="protein sequence ID" value="MCT2592412.1"/>
    <property type="molecule type" value="Genomic_DNA"/>
</dbReference>
<protein>
    <recommendedName>
        <fullName evidence="2">DUF6801 domain-containing protein</fullName>
    </recommendedName>
</protein>
<feature type="region of interest" description="Disordered" evidence="1">
    <location>
        <begin position="211"/>
        <end position="275"/>
    </location>
</feature>
<name>A0ABT2JWZ4_9ACTN</name>
<feature type="domain" description="DUF6801" evidence="2">
    <location>
        <begin position="45"/>
        <end position="204"/>
    </location>
</feature>
<keyword evidence="4" id="KW-1185">Reference proteome</keyword>
<reference evidence="3 4" key="1">
    <citation type="submission" date="2021-10" db="EMBL/GenBank/DDBJ databases">
        <title>Streptomyces gossypii sp. nov., isolated from soil collected from cotton field.</title>
        <authorList>
            <person name="Ge X."/>
            <person name="Chen X."/>
            <person name="Liu W."/>
        </authorList>
    </citation>
    <scope>NUCLEOTIDE SEQUENCE [LARGE SCALE GENOMIC DNA]</scope>
    <source>
        <strain evidence="3 4">N2-109</strain>
    </source>
</reference>
<sequence>MTVHGKRARARISLAAATATGLAVGMLGFIGAGTASAETATLHQEYSCSFPLIGDQPIQINISAELPAQVEVGETIPPFDITSVATVPKAAADGMTLVGGKTMEGTATADVKITTPAGEVPVQVPNSIAKTDLPSPTADFDVIASGQSPQLQFNQAGQGTIDVTDLGMSDMEVKDADGNTIVFPGFPDGPFTSDCTMTSTDTTLHTFEIVESTGTSPETEPTEPGTETGTNPGTEPTAPGTEPADPATEPTAPGTAPDEEPAAPGPEPGTNGVLINFDLAGNSHIKAAKGDVALNGGIEADYDLAQGTFDADLTLDPSSGDFTVLGFLPATASVEFEQDGITTGTLNAAGDLKTSSKMYVKLPKVSILGLPVGGGQECKTAETASIELASEGRFNPLSGGKVKGEYTLPELADCGFLNDVLGAFMAGPGNTIDMDLTSRV</sequence>
<evidence type="ECO:0000256" key="1">
    <source>
        <dbReference type="SAM" id="MobiDB-lite"/>
    </source>
</evidence>
<evidence type="ECO:0000313" key="3">
    <source>
        <dbReference type="EMBL" id="MCT2592412.1"/>
    </source>
</evidence>
<organism evidence="3 4">
    <name type="scientific">Streptomyces gossypii</name>
    <dbReference type="NCBI Taxonomy" id="2883101"/>
    <lineage>
        <taxon>Bacteria</taxon>
        <taxon>Bacillati</taxon>
        <taxon>Actinomycetota</taxon>
        <taxon>Actinomycetes</taxon>
        <taxon>Kitasatosporales</taxon>
        <taxon>Streptomycetaceae</taxon>
        <taxon>Streptomyces</taxon>
    </lineage>
</organism>
<dbReference type="InterPro" id="IPR046542">
    <property type="entry name" value="DUF6801"/>
</dbReference>
<dbReference type="RefSeq" id="WP_260219736.1">
    <property type="nucleotide sequence ID" value="NZ_JAJAGO010000010.1"/>
</dbReference>
<comment type="caution">
    <text evidence="3">The sequence shown here is derived from an EMBL/GenBank/DDBJ whole genome shotgun (WGS) entry which is preliminary data.</text>
</comment>
<evidence type="ECO:0000259" key="2">
    <source>
        <dbReference type="Pfam" id="PF20611"/>
    </source>
</evidence>
<gene>
    <name evidence="3" type="ORF">LHJ74_21310</name>
</gene>
<dbReference type="Proteomes" id="UP001156389">
    <property type="component" value="Unassembled WGS sequence"/>
</dbReference>
<dbReference type="Pfam" id="PF20611">
    <property type="entry name" value="DUF6801"/>
    <property type="match status" value="1"/>
</dbReference>
<proteinExistence type="predicted"/>